<accession>A0AAX6N0J5</accession>
<evidence type="ECO:0008006" key="3">
    <source>
        <dbReference type="Google" id="ProtNLM"/>
    </source>
</evidence>
<dbReference type="Gene3D" id="1.10.472.10">
    <property type="entry name" value="Cyclin-like"/>
    <property type="match status" value="1"/>
</dbReference>
<name>A0AAX6N0J5_9PEZI</name>
<organism evidence="1 2">
    <name type="scientific">Daldinia eschscholtzii</name>
    <dbReference type="NCBI Taxonomy" id="292717"/>
    <lineage>
        <taxon>Eukaryota</taxon>
        <taxon>Fungi</taxon>
        <taxon>Dikarya</taxon>
        <taxon>Ascomycota</taxon>
        <taxon>Pezizomycotina</taxon>
        <taxon>Sordariomycetes</taxon>
        <taxon>Xylariomycetidae</taxon>
        <taxon>Xylariales</taxon>
        <taxon>Hypoxylaceae</taxon>
        <taxon>Daldinia</taxon>
    </lineage>
</organism>
<dbReference type="EMBL" id="JBANMG010000001">
    <property type="protein sequence ID" value="KAK6958389.1"/>
    <property type="molecule type" value="Genomic_DNA"/>
</dbReference>
<sequence>MPGGVCAVLDYETELMAEYVADMTARVVLPKLTVSGAFRKFVNQILTSTRLPSTTILLGMNYLAKRVNMLNQTGSFNPNEGQMWKMLTVALLLGSKFLDDNTFQNRSWSDVSGIDVSELNTMENEWLKHIGWSLYVNLDQSHDYNAWLKSWKEWEDGKKFQQQQQQQQQQSHIAMRERLAPIVTALHSEPVRQHHPLALQGWTHEEIADHERFNMNARLAHVGTGGYRCREGSWQGQYPNPWPQPQAPLTPPDSGYGTPEYLNSAASVNASYDEWFSQAVNGGYNRHYKPPGHNGYGSRSGSHFSQHFCSQYGSAPWDPSFPECCTQCRAQRHGAGAPYMQQHGYTQSVMG</sequence>
<dbReference type="CDD" id="cd20557">
    <property type="entry name" value="CYCLIN_ScPCL1-like"/>
    <property type="match status" value="1"/>
</dbReference>
<comment type="caution">
    <text evidence="1">The sequence shown here is derived from an EMBL/GenBank/DDBJ whole genome shotgun (WGS) entry which is preliminary data.</text>
</comment>
<dbReference type="InterPro" id="IPR013922">
    <property type="entry name" value="Cyclin_PHO80-like"/>
</dbReference>
<dbReference type="PANTHER" id="PTHR15615:SF27">
    <property type="entry name" value="PHO85 CYCLIN CLG1"/>
    <property type="match status" value="1"/>
</dbReference>
<proteinExistence type="predicted"/>
<dbReference type="GO" id="GO:0016538">
    <property type="term" value="F:cyclin-dependent protein serine/threonine kinase regulator activity"/>
    <property type="evidence" value="ECO:0007669"/>
    <property type="project" value="TreeGrafter"/>
</dbReference>
<dbReference type="Pfam" id="PF08613">
    <property type="entry name" value="Cyclin"/>
    <property type="match status" value="1"/>
</dbReference>
<evidence type="ECO:0000313" key="2">
    <source>
        <dbReference type="Proteomes" id="UP001369815"/>
    </source>
</evidence>
<gene>
    <name evidence="1" type="ORF">Daesc_001188</name>
</gene>
<keyword evidence="2" id="KW-1185">Reference proteome</keyword>
<dbReference type="AlphaFoldDB" id="A0AAX6N0J5"/>
<evidence type="ECO:0000313" key="1">
    <source>
        <dbReference type="EMBL" id="KAK6958389.1"/>
    </source>
</evidence>
<dbReference type="Proteomes" id="UP001369815">
    <property type="component" value="Unassembled WGS sequence"/>
</dbReference>
<dbReference type="GO" id="GO:0019901">
    <property type="term" value="F:protein kinase binding"/>
    <property type="evidence" value="ECO:0007669"/>
    <property type="project" value="InterPro"/>
</dbReference>
<dbReference type="GO" id="GO:0005634">
    <property type="term" value="C:nucleus"/>
    <property type="evidence" value="ECO:0007669"/>
    <property type="project" value="TreeGrafter"/>
</dbReference>
<dbReference type="PANTHER" id="PTHR15615">
    <property type="match status" value="1"/>
</dbReference>
<dbReference type="GO" id="GO:0000307">
    <property type="term" value="C:cyclin-dependent protein kinase holoenzyme complex"/>
    <property type="evidence" value="ECO:0007669"/>
    <property type="project" value="TreeGrafter"/>
</dbReference>
<protein>
    <recommendedName>
        <fullName evidence="3">Cyclin-like protein</fullName>
    </recommendedName>
</protein>
<reference evidence="1 2" key="1">
    <citation type="journal article" date="2024" name="Front Chem Biol">
        <title>Unveiling the potential of Daldinia eschscholtzii MFLUCC 19-0629 through bioactivity and bioinformatics studies for enhanced sustainable agriculture production.</title>
        <authorList>
            <person name="Brooks S."/>
            <person name="Weaver J.A."/>
            <person name="Klomchit A."/>
            <person name="Alharthi S.A."/>
            <person name="Onlamun T."/>
            <person name="Nurani R."/>
            <person name="Vong T.K."/>
            <person name="Alberti F."/>
            <person name="Greco C."/>
        </authorList>
    </citation>
    <scope>NUCLEOTIDE SEQUENCE [LARGE SCALE GENOMIC DNA]</scope>
    <source>
        <strain evidence="1">MFLUCC 19-0629</strain>
    </source>
</reference>